<name>A0A1Z5HPF0_9FIRM</name>
<proteinExistence type="predicted"/>
<evidence type="ECO:0000313" key="2">
    <source>
        <dbReference type="Proteomes" id="UP000197032"/>
    </source>
</evidence>
<dbReference type="AlphaFoldDB" id="A0A1Z5HPF0"/>
<protein>
    <submittedName>
        <fullName evidence="1">Uncharacterized protein</fullName>
    </submittedName>
</protein>
<reference evidence="2" key="1">
    <citation type="journal article" date="2017" name="Appl. Environ. Microbiol.">
        <title>Genomic analysis of Calderihabitans maritimus KKC1, a thermophilic hydrogenogenic carboxydotrophic bacterium isolated from marine sediment.</title>
        <authorList>
            <person name="Omae K."/>
            <person name="Yoneda Y."/>
            <person name="Fukuyama Y."/>
            <person name="Yoshida T."/>
            <person name="Sako Y."/>
        </authorList>
    </citation>
    <scope>NUCLEOTIDE SEQUENCE [LARGE SCALE GENOMIC DNA]</scope>
    <source>
        <strain evidence="2">KKC1</strain>
    </source>
</reference>
<dbReference type="Proteomes" id="UP000197032">
    <property type="component" value="Unassembled WGS sequence"/>
</dbReference>
<keyword evidence="2" id="KW-1185">Reference proteome</keyword>
<comment type="caution">
    <text evidence="1">The sequence shown here is derived from an EMBL/GenBank/DDBJ whole genome shotgun (WGS) entry which is preliminary data.</text>
</comment>
<evidence type="ECO:0000313" key="1">
    <source>
        <dbReference type="EMBL" id="GAW91318.1"/>
    </source>
</evidence>
<dbReference type="EMBL" id="BDGJ01000012">
    <property type="protein sequence ID" value="GAW91318.1"/>
    <property type="molecule type" value="Genomic_DNA"/>
</dbReference>
<accession>A0A1Z5HPF0</accession>
<sequence length="86" mass="9707">MAYLMGHNYPLELLRQPAVEAYYLMAEKAYHQAFDLFKRKANDGNAKVICKLKRVTGAVLLYQVTDGSLDETHTAYKNTAPLSKVV</sequence>
<gene>
    <name evidence="1" type="ORF">KKC1_04800</name>
</gene>
<organism evidence="1 2">
    <name type="scientific">Calderihabitans maritimus</name>
    <dbReference type="NCBI Taxonomy" id="1246530"/>
    <lineage>
        <taxon>Bacteria</taxon>
        <taxon>Bacillati</taxon>
        <taxon>Bacillota</taxon>
        <taxon>Clostridia</taxon>
        <taxon>Neomoorellales</taxon>
        <taxon>Calderihabitantaceae</taxon>
        <taxon>Calderihabitans</taxon>
    </lineage>
</organism>